<evidence type="ECO:0000313" key="2">
    <source>
        <dbReference type="Proteomes" id="UP000680706"/>
    </source>
</evidence>
<keyword evidence="1" id="KW-0614">Plasmid</keyword>
<dbReference type="InterPro" id="IPR049676">
    <property type="entry name" value="QatC"/>
</dbReference>
<dbReference type="Proteomes" id="UP000680706">
    <property type="component" value="Plasmid pAb134-03"/>
</dbReference>
<dbReference type="EMBL" id="CP074129">
    <property type="protein sequence ID" value="QUS59049.1"/>
    <property type="molecule type" value="Genomic_DNA"/>
</dbReference>
<dbReference type="RefSeq" id="WP_075701410.1">
    <property type="nucleotide sequence ID" value="NZ_CP074129.1"/>
</dbReference>
<evidence type="ECO:0000313" key="1">
    <source>
        <dbReference type="EMBL" id="QUS59049.1"/>
    </source>
</evidence>
<protein>
    <recommendedName>
        <fullName evidence="3">7-cyano-7-deazaguanine synthase</fullName>
    </recommendedName>
</protein>
<sequence length="449" mass="49477">MRRHVLIGRFGKDDNAQIPIAADEVETRLDLIIGKRLDHGIGNTLDDLKKLNLAPSEVGVDLLVLAAHVHAADTRISRETESQDAWTREVRLVVPVSDPARWTASRDILERALNFLTGDRWNIGFRGRPKKQEKLVSPINSLLIPSPFDGVSLFSGGLDSLIGAIDSLSAGETPLLVSHAGEGAVSKSQDKCYGALKDFFSKSEFNRLRVWMNFDKGLVDNVPAEDTTRGRSFLFFSLGIAAGTALPSPFTLKVPENGLIALNVPLDSLRLGALSTRTTHPYYIERWNELLKALGISGYVVNPYWDKTKGEMVGECADTALLKKVSPVSLSCSSPTKGRWQKMKQGHCGYCLPCIIRRAALIDYDDTMYGIPDLKAQSLDTKKAVGQQVRSFQLAIERIKNNPELAKLLVHKPGPLNDLPSRIEELADVYRRGLEEVGTLLLNVETGPE</sequence>
<gene>
    <name evidence="1" type="ORF">KGB56_25890</name>
</gene>
<name>A0ABX8AZP1_9HYPH</name>
<proteinExistence type="predicted"/>
<accession>A0ABX8AZP1</accession>
<keyword evidence="2" id="KW-1185">Reference proteome</keyword>
<geneLocation type="plasmid" evidence="1 2">
    <name>pAb134-03</name>
</geneLocation>
<organism evidence="1 2">
    <name type="scientific">Pseudovibrio brasiliensis</name>
    <dbReference type="NCBI Taxonomy" id="1898042"/>
    <lineage>
        <taxon>Bacteria</taxon>
        <taxon>Pseudomonadati</taxon>
        <taxon>Pseudomonadota</taxon>
        <taxon>Alphaproteobacteria</taxon>
        <taxon>Hyphomicrobiales</taxon>
        <taxon>Stappiaceae</taxon>
        <taxon>Pseudovibrio</taxon>
    </lineage>
</organism>
<dbReference type="InterPro" id="IPR014729">
    <property type="entry name" value="Rossmann-like_a/b/a_fold"/>
</dbReference>
<evidence type="ECO:0008006" key="3">
    <source>
        <dbReference type="Google" id="ProtNLM"/>
    </source>
</evidence>
<dbReference type="NCBIfam" id="NF041925">
    <property type="entry name" value="QatC"/>
    <property type="match status" value="1"/>
</dbReference>
<reference evidence="1 2" key="1">
    <citation type="journal article" date="2021" name="Angew. Chem. Int. Ed. Engl.">
        <title>A novel family of nonribosomal peptides modulate collective behavior in Pseudovibrio bacteria isolated from marine sponges.</title>
        <authorList>
            <person name="Ioca L.P."/>
            <person name="Dai Y."/>
            <person name="Kunakom S."/>
            <person name="Diaz-Espinosa J."/>
            <person name="Krunic A."/>
            <person name="Crnkovic C.M."/>
            <person name="Orjala J."/>
            <person name="Sanchez L.M."/>
            <person name="Ferreira A.G."/>
            <person name="Berlinck R.G.S."/>
            <person name="Eustaquio A.S."/>
        </authorList>
    </citation>
    <scope>NUCLEOTIDE SEQUENCE [LARGE SCALE GENOMIC DNA]</scope>
    <source>
        <strain evidence="1 2">Ab134</strain>
        <plasmid evidence="1 2">pAb134-03</plasmid>
    </source>
</reference>
<dbReference type="Gene3D" id="3.40.50.620">
    <property type="entry name" value="HUPs"/>
    <property type="match status" value="1"/>
</dbReference>